<dbReference type="Pfam" id="PF13456">
    <property type="entry name" value="RVT_3"/>
    <property type="match status" value="1"/>
</dbReference>
<dbReference type="PANTHER" id="PTHR46387">
    <property type="entry name" value="POLYNUCLEOTIDYL TRANSFERASE, RIBONUCLEASE H-LIKE SUPERFAMILY PROTEIN"/>
    <property type="match status" value="1"/>
</dbReference>
<dbReference type="InterPro" id="IPR036397">
    <property type="entry name" value="RNaseH_sf"/>
</dbReference>
<proteinExistence type="predicted"/>
<accession>A0A2U1LCM9</accession>
<feature type="domain" description="RNase H type-1" evidence="1">
    <location>
        <begin position="183"/>
        <end position="314"/>
    </location>
</feature>
<evidence type="ECO:0000313" key="2">
    <source>
        <dbReference type="EMBL" id="PWA46731.1"/>
    </source>
</evidence>
<dbReference type="GO" id="GO:0004523">
    <property type="term" value="F:RNA-DNA hybrid ribonuclease activity"/>
    <property type="evidence" value="ECO:0007669"/>
    <property type="project" value="InterPro"/>
</dbReference>
<name>A0A2U1LCM9_ARTAN</name>
<protein>
    <submittedName>
        <fullName evidence="2">Ribonuclease H</fullName>
    </submittedName>
</protein>
<dbReference type="PROSITE" id="PS50879">
    <property type="entry name" value="RNASE_H_1"/>
    <property type="match status" value="1"/>
</dbReference>
<evidence type="ECO:0000313" key="3">
    <source>
        <dbReference type="Proteomes" id="UP000245207"/>
    </source>
</evidence>
<comment type="caution">
    <text evidence="2">The sequence shown here is derived from an EMBL/GenBank/DDBJ whole genome shotgun (WGS) entry which is preliminary data.</text>
</comment>
<dbReference type="CDD" id="cd09279">
    <property type="entry name" value="RNase_HI_like"/>
    <property type="match status" value="1"/>
</dbReference>
<dbReference type="InterPro" id="IPR012337">
    <property type="entry name" value="RNaseH-like_sf"/>
</dbReference>
<dbReference type="SUPFAM" id="SSF53098">
    <property type="entry name" value="Ribonuclease H-like"/>
    <property type="match status" value="1"/>
</dbReference>
<keyword evidence="3" id="KW-1185">Reference proteome</keyword>
<dbReference type="EMBL" id="PKPP01010133">
    <property type="protein sequence ID" value="PWA46731.1"/>
    <property type="molecule type" value="Genomic_DNA"/>
</dbReference>
<dbReference type="AlphaFoldDB" id="A0A2U1LCM9"/>
<dbReference type="STRING" id="35608.A0A2U1LCM9"/>
<reference evidence="2 3" key="1">
    <citation type="journal article" date="2018" name="Mol. Plant">
        <title>The genome of Artemisia annua provides insight into the evolution of Asteraceae family and artemisinin biosynthesis.</title>
        <authorList>
            <person name="Shen Q."/>
            <person name="Zhang L."/>
            <person name="Liao Z."/>
            <person name="Wang S."/>
            <person name="Yan T."/>
            <person name="Shi P."/>
            <person name="Liu M."/>
            <person name="Fu X."/>
            <person name="Pan Q."/>
            <person name="Wang Y."/>
            <person name="Lv Z."/>
            <person name="Lu X."/>
            <person name="Zhang F."/>
            <person name="Jiang W."/>
            <person name="Ma Y."/>
            <person name="Chen M."/>
            <person name="Hao X."/>
            <person name="Li L."/>
            <person name="Tang Y."/>
            <person name="Lv G."/>
            <person name="Zhou Y."/>
            <person name="Sun X."/>
            <person name="Brodelius P.E."/>
            <person name="Rose J.K.C."/>
            <person name="Tang K."/>
        </authorList>
    </citation>
    <scope>NUCLEOTIDE SEQUENCE [LARGE SCALE GENOMIC DNA]</scope>
    <source>
        <strain evidence="3">cv. Huhao1</strain>
        <tissue evidence="2">Leaf</tissue>
    </source>
</reference>
<dbReference type="FunFam" id="3.30.420.10:FF:000076">
    <property type="entry name" value="RBR-type E3 ubiquitin transferase"/>
    <property type="match status" value="1"/>
</dbReference>
<dbReference type="PANTHER" id="PTHR46387:SF2">
    <property type="entry name" value="RIBONUCLEASE HI"/>
    <property type="match status" value="1"/>
</dbReference>
<dbReference type="OrthoDB" id="2016287at2759"/>
<dbReference type="Gene3D" id="3.30.420.10">
    <property type="entry name" value="Ribonuclease H-like superfamily/Ribonuclease H"/>
    <property type="match status" value="1"/>
</dbReference>
<gene>
    <name evidence="2" type="ORF">CTI12_AA498020</name>
</gene>
<dbReference type="GO" id="GO:0003676">
    <property type="term" value="F:nucleic acid binding"/>
    <property type="evidence" value="ECO:0007669"/>
    <property type="project" value="InterPro"/>
</dbReference>
<organism evidence="2 3">
    <name type="scientific">Artemisia annua</name>
    <name type="common">Sweet wormwood</name>
    <dbReference type="NCBI Taxonomy" id="35608"/>
    <lineage>
        <taxon>Eukaryota</taxon>
        <taxon>Viridiplantae</taxon>
        <taxon>Streptophyta</taxon>
        <taxon>Embryophyta</taxon>
        <taxon>Tracheophyta</taxon>
        <taxon>Spermatophyta</taxon>
        <taxon>Magnoliopsida</taxon>
        <taxon>eudicotyledons</taxon>
        <taxon>Gunneridae</taxon>
        <taxon>Pentapetalae</taxon>
        <taxon>asterids</taxon>
        <taxon>campanulids</taxon>
        <taxon>Asterales</taxon>
        <taxon>Asteraceae</taxon>
        <taxon>Asteroideae</taxon>
        <taxon>Anthemideae</taxon>
        <taxon>Artemisiinae</taxon>
        <taxon>Artemisia</taxon>
    </lineage>
</organism>
<dbReference type="Proteomes" id="UP000245207">
    <property type="component" value="Unassembled WGS sequence"/>
</dbReference>
<dbReference type="InterPro" id="IPR002156">
    <property type="entry name" value="RNaseH_domain"/>
</dbReference>
<evidence type="ECO:0000259" key="1">
    <source>
        <dbReference type="PROSITE" id="PS50879"/>
    </source>
</evidence>
<sequence length="332" mass="36747">MNSLLFSRTFVRHSFARAALHFTNNNNINPFTRFNVPLPPRYFSSSSLKTSPSRKSKSKTKPTVVAAAIMTKEKDQKPNKKKGFFVVRKGDIVGVYNNLIDCQAQVGSSVCDPAVSVYKSSDSMSKEAEAYLLSRGLRNALYSINAVDLTEDLFGTLVPCPFQLPHVIEPDIMLFHQVLESQPGRGCILEFDGACKGNPGVSGGGAVIRSLDGKLLYRVREGLGIATNNVAEYRAMILGLRYALSKGFTSISVVGDSKLVCMQIQGLWRVRNENISKWYEEAKKLKDEFLYFQINHVLRHKNSDADAQANLGAVLEVGQVEEEEVDTGKIES</sequence>